<evidence type="ECO:0008006" key="5">
    <source>
        <dbReference type="Google" id="ProtNLM"/>
    </source>
</evidence>
<dbReference type="STRING" id="62062.ENSHHUP00000043838"/>
<dbReference type="Proteomes" id="UP000314982">
    <property type="component" value="Unassembled WGS sequence"/>
</dbReference>
<protein>
    <recommendedName>
        <fullName evidence="5">Selectin P ligand</fullName>
    </recommendedName>
</protein>
<dbReference type="GeneTree" id="ENSGT01030000234989"/>
<feature type="transmembrane region" description="Helical" evidence="2">
    <location>
        <begin position="296"/>
        <end position="318"/>
    </location>
</feature>
<feature type="compositionally biased region" description="Polar residues" evidence="1">
    <location>
        <begin position="60"/>
        <end position="74"/>
    </location>
</feature>
<dbReference type="Ensembl" id="ENSHHUT00000045481.1">
    <property type="protein sequence ID" value="ENSHHUP00000043838.1"/>
    <property type="gene ID" value="ENSHHUG00000026893.1"/>
</dbReference>
<evidence type="ECO:0000313" key="4">
    <source>
        <dbReference type="Proteomes" id="UP000314982"/>
    </source>
</evidence>
<proteinExistence type="predicted"/>
<keyword evidence="2" id="KW-1133">Transmembrane helix</keyword>
<sequence>MCVLVSNFRVGTMMSRYNKVYPVLLWSLFLLYSEGSQNFTLTEDRGGAITVGVNASEATMMTSSGPTLSPSAMITSSGTTPSPLTTNQPTSQTSSSHGQSSISDLLSTTTPSSTIWSSITELNTTSEVSSTTGPSSTSGPFSTNVSSSTPRPISTIVSSSTPGPSSTIVSSSTPGPSSTIVSSSTPGPSSTTVSSSTPGPSSTIVSSSTPGPSSTNFSSSTNETFSTTFPPISTTANSTNSSSGVLIHKMNTEKVPILITKTTTTMTTSPSKKDPSGGGGLPCSTSRRDGLVSQCLIAIASLAAVATFFMVSCIILCTKYSSRKHRYRVGHNNRGTEMVCISALLHDDNGPHWRPHIPKSNGALLPGTELDSDEEGGDDVTLHSFLPDNEQRV</sequence>
<dbReference type="PANTHER" id="PTHR17384">
    <property type="entry name" value="P-SELECTIN GLYCOPROTEIN LIGAND-1"/>
    <property type="match status" value="1"/>
</dbReference>
<organism evidence="3 4">
    <name type="scientific">Hucho hucho</name>
    <name type="common">huchen</name>
    <dbReference type="NCBI Taxonomy" id="62062"/>
    <lineage>
        <taxon>Eukaryota</taxon>
        <taxon>Metazoa</taxon>
        <taxon>Chordata</taxon>
        <taxon>Craniata</taxon>
        <taxon>Vertebrata</taxon>
        <taxon>Euteleostomi</taxon>
        <taxon>Actinopterygii</taxon>
        <taxon>Neopterygii</taxon>
        <taxon>Teleostei</taxon>
        <taxon>Protacanthopterygii</taxon>
        <taxon>Salmoniformes</taxon>
        <taxon>Salmonidae</taxon>
        <taxon>Salmoninae</taxon>
        <taxon>Hucho</taxon>
    </lineage>
</organism>
<reference evidence="3" key="2">
    <citation type="submission" date="2025-08" db="UniProtKB">
        <authorList>
            <consortium name="Ensembl"/>
        </authorList>
    </citation>
    <scope>IDENTIFICATION</scope>
</reference>
<dbReference type="PANTHER" id="PTHR17384:SF7">
    <property type="entry name" value="P-SELECTIN GLYCOPROTEIN LIGAND 1"/>
    <property type="match status" value="1"/>
</dbReference>
<reference evidence="4" key="1">
    <citation type="submission" date="2018-06" db="EMBL/GenBank/DDBJ databases">
        <title>Genome assembly of Danube salmon.</title>
        <authorList>
            <person name="Macqueen D.J."/>
            <person name="Gundappa M.K."/>
        </authorList>
    </citation>
    <scope>NUCLEOTIDE SEQUENCE [LARGE SCALE GENOMIC DNA]</scope>
</reference>
<evidence type="ECO:0000313" key="3">
    <source>
        <dbReference type="Ensembl" id="ENSHHUP00000043838.1"/>
    </source>
</evidence>
<feature type="region of interest" description="Disordered" evidence="1">
    <location>
        <begin position="263"/>
        <end position="282"/>
    </location>
</feature>
<evidence type="ECO:0000256" key="2">
    <source>
        <dbReference type="SAM" id="Phobius"/>
    </source>
</evidence>
<name>A0A4W5N1B7_9TELE</name>
<keyword evidence="4" id="KW-1185">Reference proteome</keyword>
<reference evidence="3" key="3">
    <citation type="submission" date="2025-09" db="UniProtKB">
        <authorList>
            <consortium name="Ensembl"/>
        </authorList>
    </citation>
    <scope>IDENTIFICATION</scope>
</reference>
<dbReference type="InterPro" id="IPR026195">
    <property type="entry name" value="PSGL-1"/>
</dbReference>
<feature type="region of interest" description="Disordered" evidence="1">
    <location>
        <begin position="60"/>
        <end position="107"/>
    </location>
</feature>
<dbReference type="AlphaFoldDB" id="A0A4W5N1B7"/>
<evidence type="ECO:0000256" key="1">
    <source>
        <dbReference type="SAM" id="MobiDB-lite"/>
    </source>
</evidence>
<keyword evidence="2" id="KW-0472">Membrane</keyword>
<feature type="region of interest" description="Disordered" evidence="1">
    <location>
        <begin position="123"/>
        <end position="242"/>
    </location>
</feature>
<keyword evidence="2" id="KW-0812">Transmembrane</keyword>
<dbReference type="GO" id="GO:0050901">
    <property type="term" value="P:leukocyte tethering or rolling"/>
    <property type="evidence" value="ECO:0007669"/>
    <property type="project" value="TreeGrafter"/>
</dbReference>
<feature type="region of interest" description="Disordered" evidence="1">
    <location>
        <begin position="358"/>
        <end position="380"/>
    </location>
</feature>
<dbReference type="GO" id="GO:0005886">
    <property type="term" value="C:plasma membrane"/>
    <property type="evidence" value="ECO:0007669"/>
    <property type="project" value="TreeGrafter"/>
</dbReference>
<feature type="compositionally biased region" description="Low complexity" evidence="1">
    <location>
        <begin position="75"/>
        <end position="107"/>
    </location>
</feature>
<accession>A0A4W5N1B7</accession>